<dbReference type="InterPro" id="IPR041408">
    <property type="entry name" value="Hcp_Tssd"/>
</dbReference>
<name>A0ABW3JQG0_9FLAO</name>
<dbReference type="EMBL" id="JBHTJR010000022">
    <property type="protein sequence ID" value="MFD0992321.1"/>
    <property type="molecule type" value="Genomic_DNA"/>
</dbReference>
<sequence>MSSFKAKLFINGEERNLLQVKQTFSQYFDTTGRPTTKPIGNSLFFTVESTGNDSFFYHNMFSPNNIIDGEIVFYKRDGFSTLYKIEFAEAHIIGLRENFDHDDNLPLHMIVEIGWSIMKIKGLIIQEYWNQNNPFEEIAATTIEDEEPEIISLRYLDEDGNEVTEFYEDVIYLEIQSKNCIGKLVDIDLSDDEFDFSFNGEHLENDLLEDLEIKADLQKIKLEVYYETAENSEEEETAEEQKTVTA</sequence>
<accession>A0ABW3JQG0</accession>
<dbReference type="RefSeq" id="WP_386105489.1">
    <property type="nucleotide sequence ID" value="NZ_JBHTJR010000022.1"/>
</dbReference>
<keyword evidence="2" id="KW-1185">Reference proteome</keyword>
<protein>
    <submittedName>
        <fullName evidence="1">Type VI secretion system tube protein TssD</fullName>
    </submittedName>
</protein>
<organism evidence="1 2">
    <name type="scientific">Tenacibaculum geojense</name>
    <dbReference type="NCBI Taxonomy" id="915352"/>
    <lineage>
        <taxon>Bacteria</taxon>
        <taxon>Pseudomonadati</taxon>
        <taxon>Bacteroidota</taxon>
        <taxon>Flavobacteriia</taxon>
        <taxon>Flavobacteriales</taxon>
        <taxon>Flavobacteriaceae</taxon>
        <taxon>Tenacibaculum</taxon>
    </lineage>
</organism>
<reference evidence="2" key="1">
    <citation type="journal article" date="2019" name="Int. J. Syst. Evol. Microbiol.">
        <title>The Global Catalogue of Microorganisms (GCM) 10K type strain sequencing project: providing services to taxonomists for standard genome sequencing and annotation.</title>
        <authorList>
            <consortium name="The Broad Institute Genomics Platform"/>
            <consortium name="The Broad Institute Genome Sequencing Center for Infectious Disease"/>
            <person name="Wu L."/>
            <person name="Ma J."/>
        </authorList>
    </citation>
    <scope>NUCLEOTIDE SEQUENCE [LARGE SCALE GENOMIC DNA]</scope>
    <source>
        <strain evidence="2">CCUG 60527</strain>
    </source>
</reference>
<dbReference type="Pfam" id="PF17642">
    <property type="entry name" value="TssD"/>
    <property type="match status" value="1"/>
</dbReference>
<evidence type="ECO:0000313" key="1">
    <source>
        <dbReference type="EMBL" id="MFD0992321.1"/>
    </source>
</evidence>
<dbReference type="Proteomes" id="UP001597062">
    <property type="component" value="Unassembled WGS sequence"/>
</dbReference>
<comment type="caution">
    <text evidence="1">The sequence shown here is derived from an EMBL/GenBank/DDBJ whole genome shotgun (WGS) entry which is preliminary data.</text>
</comment>
<proteinExistence type="predicted"/>
<evidence type="ECO:0000313" key="2">
    <source>
        <dbReference type="Proteomes" id="UP001597062"/>
    </source>
</evidence>
<gene>
    <name evidence="1" type="primary">tssD</name>
    <name evidence="1" type="ORF">ACFQ1U_03805</name>
</gene>